<feature type="transmembrane region" description="Helical" evidence="1">
    <location>
        <begin position="62"/>
        <end position="79"/>
    </location>
</feature>
<feature type="transmembrane region" description="Helical" evidence="1">
    <location>
        <begin position="91"/>
        <end position="113"/>
    </location>
</feature>
<accession>N6VYJ8</accession>
<dbReference type="HOGENOM" id="CLU_070751_3_0_6"/>
<comment type="caution">
    <text evidence="2">The sequence shown here is derived from an EMBL/GenBank/DDBJ whole genome shotgun (WGS) entry which is preliminary data.</text>
</comment>
<evidence type="ECO:0000313" key="3">
    <source>
        <dbReference type="Proteomes" id="UP000013165"/>
    </source>
</evidence>
<dbReference type="PATRIC" id="fig|626887.3.peg.3230"/>
<evidence type="ECO:0008006" key="4">
    <source>
        <dbReference type="Google" id="ProtNLM"/>
    </source>
</evidence>
<dbReference type="Proteomes" id="UP000013165">
    <property type="component" value="Unassembled WGS sequence"/>
</dbReference>
<protein>
    <recommendedName>
        <fullName evidence="4">DUF2238 domain-containing protein</fullName>
    </recommendedName>
</protein>
<evidence type="ECO:0000313" key="2">
    <source>
        <dbReference type="EMBL" id="ENO12949.1"/>
    </source>
</evidence>
<reference evidence="2 3" key="1">
    <citation type="journal article" date="2013" name="Genome Announc.">
        <title>Genome Sequence of the Polycyclic Aromatic Hydrocarbon-Degrading Bacterium Strain Marinobacter nanhaiticus D15-8WT.</title>
        <authorList>
            <person name="Cui Z."/>
            <person name="Gao W."/>
            <person name="Li Q."/>
            <person name="Xu G."/>
            <person name="Zheng L."/>
        </authorList>
    </citation>
    <scope>NUCLEOTIDE SEQUENCE [LARGE SCALE GENOMIC DNA]</scope>
    <source>
        <strain evidence="2 3">D15-8W</strain>
    </source>
</reference>
<dbReference type="OrthoDB" id="4966203at2"/>
<sequence>MRFRITHQRITLTLQLVLLSQALFALWEMQWVTAGFTLLIIGITFFPVLLERRFRIFIPPQMQLLAIAFVFAALFLGEVRDYYIRFWWWDIVLHTSSGFLLGIVGFLLVHILNETDRVDVHLRPGFVAFFAFLFALGFGAIWEIFEFTMDQVFGMNMQKAMLGDPSGLTDTMWDLIVDTIGALVISILGWHYLKHGRRVSFLERWINSFIERNPRFFGGS</sequence>
<keyword evidence="3" id="KW-1185">Reference proteome</keyword>
<dbReference type="AlphaFoldDB" id="N6VYJ8"/>
<dbReference type="InterPro" id="IPR014509">
    <property type="entry name" value="YjdF-like"/>
</dbReference>
<feature type="transmembrane region" description="Helical" evidence="1">
    <location>
        <begin position="175"/>
        <end position="193"/>
    </location>
</feature>
<keyword evidence="1" id="KW-0812">Transmembrane</keyword>
<gene>
    <name evidence="2" type="ORF">J057_16165</name>
</gene>
<dbReference type="STRING" id="626887.J057_16165"/>
<keyword evidence="1" id="KW-0472">Membrane</keyword>
<keyword evidence="1" id="KW-1133">Transmembrane helix</keyword>
<dbReference type="EMBL" id="APLQ01000014">
    <property type="protein sequence ID" value="ENO12949.1"/>
    <property type="molecule type" value="Genomic_DNA"/>
</dbReference>
<dbReference type="RefSeq" id="WP_004581174.1">
    <property type="nucleotide sequence ID" value="NZ_AP028878.1"/>
</dbReference>
<name>N6VYJ8_9GAMM</name>
<organism evidence="2 3">
    <name type="scientific">Marinobacter nanhaiticus D15-8W</name>
    <dbReference type="NCBI Taxonomy" id="626887"/>
    <lineage>
        <taxon>Bacteria</taxon>
        <taxon>Pseudomonadati</taxon>
        <taxon>Pseudomonadota</taxon>
        <taxon>Gammaproteobacteria</taxon>
        <taxon>Pseudomonadales</taxon>
        <taxon>Marinobacteraceae</taxon>
        <taxon>Marinobacter</taxon>
    </lineage>
</organism>
<dbReference type="eggNOG" id="COG2865">
    <property type="taxonomic scope" value="Bacteria"/>
</dbReference>
<dbReference type="Pfam" id="PF09997">
    <property type="entry name" value="DUF2238"/>
    <property type="match status" value="1"/>
</dbReference>
<evidence type="ECO:0000256" key="1">
    <source>
        <dbReference type="SAM" id="Phobius"/>
    </source>
</evidence>
<feature type="transmembrane region" description="Helical" evidence="1">
    <location>
        <begin position="32"/>
        <end position="50"/>
    </location>
</feature>
<proteinExistence type="predicted"/>
<feature type="transmembrane region" description="Helical" evidence="1">
    <location>
        <begin position="125"/>
        <end position="145"/>
    </location>
</feature>